<organism evidence="3 5">
    <name type="scientific">Rhodococcus opacus</name>
    <name type="common">Nocardia opaca</name>
    <dbReference type="NCBI Taxonomy" id="37919"/>
    <lineage>
        <taxon>Bacteria</taxon>
        <taxon>Bacillati</taxon>
        <taxon>Actinomycetota</taxon>
        <taxon>Actinomycetes</taxon>
        <taxon>Mycobacteriales</taxon>
        <taxon>Nocardiaceae</taxon>
        <taxon>Rhodococcus</taxon>
    </lineage>
</organism>
<feature type="domain" description="SnoaL-like" evidence="1">
    <location>
        <begin position="33"/>
        <end position="155"/>
    </location>
</feature>
<evidence type="ECO:0000259" key="1">
    <source>
        <dbReference type="Pfam" id="PF13577"/>
    </source>
</evidence>
<evidence type="ECO:0000313" key="2">
    <source>
        <dbReference type="EMBL" id="MCZ4585285.1"/>
    </source>
</evidence>
<evidence type="ECO:0000313" key="5">
    <source>
        <dbReference type="Proteomes" id="UP001231166"/>
    </source>
</evidence>
<reference evidence="2" key="1">
    <citation type="submission" date="2022-12" db="EMBL/GenBank/DDBJ databases">
        <authorList>
            <person name="Krivoruchko A.V."/>
            <person name="Elkin A."/>
        </authorList>
    </citation>
    <scope>NUCLEOTIDE SEQUENCE</scope>
    <source>
        <strain evidence="2">IEGM 249</strain>
    </source>
</reference>
<keyword evidence="4" id="KW-1185">Reference proteome</keyword>
<dbReference type="EMBL" id="CP130953">
    <property type="protein sequence ID" value="WLF49073.1"/>
    <property type="molecule type" value="Genomic_DNA"/>
</dbReference>
<dbReference type="Proteomes" id="UP001066327">
    <property type="component" value="Unassembled WGS sequence"/>
</dbReference>
<accession>A0AAX3YLV6</accession>
<protein>
    <submittedName>
        <fullName evidence="3">Nuclear transport factor 2 family protein</fullName>
    </submittedName>
</protein>
<dbReference type="Proteomes" id="UP001231166">
    <property type="component" value="Chromosome"/>
</dbReference>
<dbReference type="InterPro" id="IPR032710">
    <property type="entry name" value="NTF2-like_dom_sf"/>
</dbReference>
<dbReference type="EMBL" id="JAPWIS010000008">
    <property type="protein sequence ID" value="MCZ4585285.1"/>
    <property type="molecule type" value="Genomic_DNA"/>
</dbReference>
<dbReference type="Pfam" id="PF13577">
    <property type="entry name" value="SnoaL_4"/>
    <property type="match status" value="1"/>
</dbReference>
<dbReference type="SUPFAM" id="SSF54427">
    <property type="entry name" value="NTF2-like"/>
    <property type="match status" value="1"/>
</dbReference>
<dbReference type="InterPro" id="IPR037401">
    <property type="entry name" value="SnoaL-like"/>
</dbReference>
<proteinExistence type="predicted"/>
<reference evidence="3" key="2">
    <citation type="submission" date="2023-07" db="EMBL/GenBank/DDBJ databases">
        <title>Genomic analysis of Rhodococcus opacus VOC-14 with glycol ethers degradation activity.</title>
        <authorList>
            <person name="Narkevich D.A."/>
            <person name="Hlushen A.M."/>
            <person name="Akhremchuk A.E."/>
            <person name="Sikolenko M.A."/>
            <person name="Valentovich L.N."/>
        </authorList>
    </citation>
    <scope>NUCLEOTIDE SEQUENCE</scope>
    <source>
        <strain evidence="3">VOC-14</strain>
    </source>
</reference>
<gene>
    <name evidence="2" type="ORF">O4328_16510</name>
    <name evidence="3" type="ORF">Q5707_08825</name>
</gene>
<dbReference type="Gene3D" id="3.10.450.50">
    <property type="match status" value="1"/>
</dbReference>
<evidence type="ECO:0000313" key="4">
    <source>
        <dbReference type="Proteomes" id="UP001066327"/>
    </source>
</evidence>
<sequence length="193" mass="21163">MTEDFGVQPFGRVTGFPSLRKGVHMSDIESRVRRLEDRAELEDLAVRYFLASDFDDFDAIADAFAENGTFSAGGFPGAITGSGIADMIRQARAAFGTTIHTPHYVLIDFVDDDHATGLVGAHLEIATGGTTVFGAVRYEDEYVREDGRWKFASRNMRTVHLGPWDEVATSLTSDLPVRWPGAEPASSDYAVRV</sequence>
<dbReference type="AlphaFoldDB" id="A0AAX3YLV6"/>
<name>A0AAX3YLV6_RHOOP</name>
<evidence type="ECO:0000313" key="3">
    <source>
        <dbReference type="EMBL" id="WLF49073.1"/>
    </source>
</evidence>
<dbReference type="RefSeq" id="WP_269591373.1">
    <property type="nucleotide sequence ID" value="NZ_CP130953.1"/>
</dbReference>